<dbReference type="RefSeq" id="WP_091531566.1">
    <property type="nucleotide sequence ID" value="NZ_FOLT01000018.1"/>
</dbReference>
<dbReference type="AlphaFoldDB" id="A0A1I1LCJ6"/>
<dbReference type="EMBL" id="FOLT01000018">
    <property type="protein sequence ID" value="SFC68103.1"/>
    <property type="molecule type" value="Genomic_DNA"/>
</dbReference>
<feature type="transmembrane region" description="Helical" evidence="1">
    <location>
        <begin position="12"/>
        <end position="42"/>
    </location>
</feature>
<dbReference type="Proteomes" id="UP000199612">
    <property type="component" value="Unassembled WGS sequence"/>
</dbReference>
<name>A0A1I1LCJ6_9LACT</name>
<keyword evidence="1" id="KW-0812">Transmembrane</keyword>
<accession>A0A1I1LCJ6</accession>
<evidence type="ECO:0000256" key="1">
    <source>
        <dbReference type="SAM" id="Phobius"/>
    </source>
</evidence>
<keyword evidence="3" id="KW-1185">Reference proteome</keyword>
<protein>
    <submittedName>
        <fullName evidence="2">Uncharacterized protein</fullName>
    </submittedName>
</protein>
<dbReference type="STRING" id="753702.SAMN04488102_11818"/>
<keyword evidence="1" id="KW-0472">Membrane</keyword>
<sequence>MLNSTKVGKIIGWAAMALSLIGFFIWGIPLGIIAIVLGLLGLATPEKGLNWTAIAFGAIAMIIGII</sequence>
<organism evidence="2 3">
    <name type="scientific">Alkalibacterium subtropicum</name>
    <dbReference type="NCBI Taxonomy" id="753702"/>
    <lineage>
        <taxon>Bacteria</taxon>
        <taxon>Bacillati</taxon>
        <taxon>Bacillota</taxon>
        <taxon>Bacilli</taxon>
        <taxon>Lactobacillales</taxon>
        <taxon>Carnobacteriaceae</taxon>
        <taxon>Alkalibacterium</taxon>
    </lineage>
</organism>
<feature type="transmembrane region" description="Helical" evidence="1">
    <location>
        <begin position="48"/>
        <end position="65"/>
    </location>
</feature>
<gene>
    <name evidence="2" type="ORF">SAMN04488102_11818</name>
</gene>
<keyword evidence="1" id="KW-1133">Transmembrane helix</keyword>
<reference evidence="3" key="1">
    <citation type="submission" date="2016-10" db="EMBL/GenBank/DDBJ databases">
        <authorList>
            <person name="Varghese N."/>
            <person name="Submissions S."/>
        </authorList>
    </citation>
    <scope>NUCLEOTIDE SEQUENCE [LARGE SCALE GENOMIC DNA]</scope>
    <source>
        <strain evidence="3">DSM 23664</strain>
    </source>
</reference>
<evidence type="ECO:0000313" key="2">
    <source>
        <dbReference type="EMBL" id="SFC68103.1"/>
    </source>
</evidence>
<proteinExistence type="predicted"/>
<evidence type="ECO:0000313" key="3">
    <source>
        <dbReference type="Proteomes" id="UP000199612"/>
    </source>
</evidence>